<reference evidence="2 3" key="1">
    <citation type="submission" date="2019-03" db="EMBL/GenBank/DDBJ databases">
        <title>Paraburkholderia sp. 4M-K11, isolated from subtropical forest soil.</title>
        <authorList>
            <person name="Gao Z.-H."/>
            <person name="Qiu L.-H."/>
        </authorList>
    </citation>
    <scope>NUCLEOTIDE SEQUENCE [LARGE SCALE GENOMIC DNA]</scope>
    <source>
        <strain evidence="2 3">4M-K11</strain>
    </source>
</reference>
<evidence type="ECO:0000313" key="2">
    <source>
        <dbReference type="EMBL" id="TDG21736.1"/>
    </source>
</evidence>
<accession>A0A4R5M801</accession>
<sequence length="653" mass="72458">MQAYPAVQLFLERVTAHMHAFSCDDSEAVAVASICRQLDGMPLAIELAAARVPTLDIQGVLAGLTDRFRMLTGGRRNAPQRHQTLRATVTWSVSLLNDDERRFLYGLSTFASTFTIEAAHAVAGCGGDHWQSADLLSSLVEKSLLQTDFTGRLACYRLLETLREYAREQLCASEESGPVLSRHAAWFLECSQQALADWKRMPTWEWRAAYRHDANDIRSVLSRTLGKVESREFGIELLVTAIPFWVEFSMLEDCRHWVSLALDHPSGVDARHEMSLRAALGASLTWARGPIPETGIAWERALTLAHTMGNREIELQARYGLWLYGLRTGNHEMALEEANAKLDAANAAHDIEAVTVARRIVGVSLHAGGDQTAARELIEVSLHWHEHHPPHAPFRFGLGQHAAGLAFLSRILWLQGHSGQAMATAQLAVEQASKLDHACTLCCVLAEGLCMTAMLNRDFAKVQVSARTLIETATRHGLQFWKTYGELFEFWAIARNEPSTLTADRTSALVAALERTCFDFHYTPILVDLVDDERLDRHSRAILSAVAHKAGPAPRRHWAAPEFMRIGAVTMKNDAPTDAAQAERRLSNALEHAKACGAYGWELRVAVDLAERLAHRARGDEARTLLQDVLSRIPDGSASVDWRDSQALLDSLQ</sequence>
<comment type="caution">
    <text evidence="2">The sequence shown here is derived from an EMBL/GenBank/DDBJ whole genome shotgun (WGS) entry which is preliminary data.</text>
</comment>
<name>A0A4R5M801_9BURK</name>
<dbReference type="AlphaFoldDB" id="A0A4R5M801"/>
<dbReference type="PANTHER" id="PTHR47691:SF3">
    <property type="entry name" value="HTH-TYPE TRANSCRIPTIONAL REGULATOR RV0890C-RELATED"/>
    <property type="match status" value="1"/>
</dbReference>
<organism evidence="2 3">
    <name type="scientific">Paraburkholderia silviterrae</name>
    <dbReference type="NCBI Taxonomy" id="2528715"/>
    <lineage>
        <taxon>Bacteria</taxon>
        <taxon>Pseudomonadati</taxon>
        <taxon>Pseudomonadota</taxon>
        <taxon>Betaproteobacteria</taxon>
        <taxon>Burkholderiales</taxon>
        <taxon>Burkholderiaceae</taxon>
        <taxon>Paraburkholderia</taxon>
    </lineage>
</organism>
<proteinExistence type="predicted"/>
<dbReference type="Pfam" id="PF25872">
    <property type="entry name" value="HTH_77"/>
    <property type="match status" value="1"/>
</dbReference>
<keyword evidence="3" id="KW-1185">Reference proteome</keyword>
<evidence type="ECO:0000259" key="1">
    <source>
        <dbReference type="Pfam" id="PF25872"/>
    </source>
</evidence>
<dbReference type="Proteomes" id="UP000295722">
    <property type="component" value="Unassembled WGS sequence"/>
</dbReference>
<dbReference type="EMBL" id="SMRP01000010">
    <property type="protein sequence ID" value="TDG21736.1"/>
    <property type="molecule type" value="Genomic_DNA"/>
</dbReference>
<evidence type="ECO:0000313" key="3">
    <source>
        <dbReference type="Proteomes" id="UP000295722"/>
    </source>
</evidence>
<dbReference type="OrthoDB" id="9811542at2"/>
<feature type="domain" description="Winged helix-turn-helix" evidence="1">
    <location>
        <begin position="96"/>
        <end position="170"/>
    </location>
</feature>
<dbReference type="PANTHER" id="PTHR47691">
    <property type="entry name" value="REGULATOR-RELATED"/>
    <property type="match status" value="1"/>
</dbReference>
<dbReference type="InterPro" id="IPR058852">
    <property type="entry name" value="HTH_77"/>
</dbReference>
<protein>
    <recommendedName>
        <fullName evidence="1">Winged helix-turn-helix domain-containing protein</fullName>
    </recommendedName>
</protein>
<gene>
    <name evidence="2" type="ORF">EYW47_20435</name>
</gene>